<proteinExistence type="predicted"/>
<accession>A0A840ES46</accession>
<dbReference type="Gene3D" id="3.40.430.10">
    <property type="entry name" value="Dihydrofolate Reductase, subunit A"/>
    <property type="match status" value="1"/>
</dbReference>
<dbReference type="InterPro" id="IPR050765">
    <property type="entry name" value="Riboflavin_Biosynth_HTPR"/>
</dbReference>
<keyword evidence="3" id="KW-1185">Reference proteome</keyword>
<evidence type="ECO:0000259" key="1">
    <source>
        <dbReference type="Pfam" id="PF01872"/>
    </source>
</evidence>
<dbReference type="EMBL" id="JACIFP010000001">
    <property type="protein sequence ID" value="MBB4134381.1"/>
    <property type="molecule type" value="Genomic_DNA"/>
</dbReference>
<comment type="caution">
    <text evidence="2">The sequence shown here is derived from an EMBL/GenBank/DDBJ whole genome shotgun (WGS) entry which is preliminary data.</text>
</comment>
<gene>
    <name evidence="2" type="ORF">BKA16_000933</name>
</gene>
<dbReference type="AlphaFoldDB" id="A0A840ES46"/>
<protein>
    <submittedName>
        <fullName evidence="2">Dihydrofolate reductase</fullName>
    </submittedName>
</protein>
<organism evidence="2 3">
    <name type="scientific">Gordonia humi</name>
    <dbReference type="NCBI Taxonomy" id="686429"/>
    <lineage>
        <taxon>Bacteria</taxon>
        <taxon>Bacillati</taxon>
        <taxon>Actinomycetota</taxon>
        <taxon>Actinomycetes</taxon>
        <taxon>Mycobacteriales</taxon>
        <taxon>Gordoniaceae</taxon>
        <taxon>Gordonia</taxon>
    </lineage>
</organism>
<dbReference type="PANTHER" id="PTHR38011:SF11">
    <property type="entry name" value="2,5-DIAMINO-6-RIBOSYLAMINO-4(3H)-PYRIMIDINONE 5'-PHOSPHATE REDUCTASE"/>
    <property type="match status" value="1"/>
</dbReference>
<dbReference type="RefSeq" id="WP_183369563.1">
    <property type="nucleotide sequence ID" value="NZ_BAABHL010000128.1"/>
</dbReference>
<dbReference type="Proteomes" id="UP000551501">
    <property type="component" value="Unassembled WGS sequence"/>
</dbReference>
<feature type="domain" description="Bacterial bifunctional deaminase-reductase C-terminal" evidence="1">
    <location>
        <begin position="8"/>
        <end position="154"/>
    </location>
</feature>
<dbReference type="InterPro" id="IPR024072">
    <property type="entry name" value="DHFR-like_dom_sf"/>
</dbReference>
<evidence type="ECO:0000313" key="3">
    <source>
        <dbReference type="Proteomes" id="UP000551501"/>
    </source>
</evidence>
<dbReference type="InterPro" id="IPR002734">
    <property type="entry name" value="RibDG_C"/>
</dbReference>
<reference evidence="2 3" key="1">
    <citation type="submission" date="2020-08" db="EMBL/GenBank/DDBJ databases">
        <title>Sequencing the genomes of 1000 actinobacteria strains.</title>
        <authorList>
            <person name="Klenk H.-P."/>
        </authorList>
    </citation>
    <scope>NUCLEOTIDE SEQUENCE [LARGE SCALE GENOMIC DNA]</scope>
    <source>
        <strain evidence="2 3">DSM 45298</strain>
    </source>
</reference>
<dbReference type="PANTHER" id="PTHR38011">
    <property type="entry name" value="DIHYDROFOLATE REDUCTASE FAMILY PROTEIN (AFU_ORTHOLOGUE AFUA_8G06820)"/>
    <property type="match status" value="1"/>
</dbReference>
<dbReference type="SUPFAM" id="SSF53597">
    <property type="entry name" value="Dihydrofolate reductase-like"/>
    <property type="match status" value="1"/>
</dbReference>
<dbReference type="Pfam" id="PF01872">
    <property type="entry name" value="RibD_C"/>
    <property type="match status" value="1"/>
</dbReference>
<dbReference type="GO" id="GO:0009231">
    <property type="term" value="P:riboflavin biosynthetic process"/>
    <property type="evidence" value="ECO:0007669"/>
    <property type="project" value="InterPro"/>
</dbReference>
<evidence type="ECO:0000313" key="2">
    <source>
        <dbReference type="EMBL" id="MBB4134381.1"/>
    </source>
</evidence>
<sequence>MTGYVYYTASTLDGFLADENDSLDWLLTQPIDDDGPFSIADLMASTGAIVMGATTYRWVADHIAASGEPWPYTDHPTFLFTHREVVPIDPSITVVAGTPAEYRGALEDAAGSKNVWVVGGGDLAAQFAESSMLDEMVVSFAPATVGSGRPLFPRAFDFELLETARNKAFVIGRYRVVGPRV</sequence>
<name>A0A840ES46_9ACTN</name>
<dbReference type="GO" id="GO:0008703">
    <property type="term" value="F:5-amino-6-(5-phosphoribosylamino)uracil reductase activity"/>
    <property type="evidence" value="ECO:0007669"/>
    <property type="project" value="InterPro"/>
</dbReference>